<keyword evidence="4 8" id="KW-1133">Transmembrane helix</keyword>
<evidence type="ECO:0000256" key="1">
    <source>
        <dbReference type="ARBA" id="ARBA00022448"/>
    </source>
</evidence>
<dbReference type="InterPro" id="IPR022929">
    <property type="entry name" value="Put_MntP"/>
</dbReference>
<gene>
    <name evidence="8" type="primary">mntP</name>
    <name evidence="9" type="ORF">GOM49_05785</name>
</gene>
<keyword evidence="2 8" id="KW-1003">Cell membrane</keyword>
<feature type="transmembrane region" description="Helical" evidence="8">
    <location>
        <begin position="169"/>
        <end position="186"/>
    </location>
</feature>
<evidence type="ECO:0000256" key="6">
    <source>
        <dbReference type="ARBA" id="ARBA00023136"/>
    </source>
</evidence>
<organism evidence="9 10">
    <name type="scientific">Clostridium bovifaecis</name>
    <dbReference type="NCBI Taxonomy" id="2184719"/>
    <lineage>
        <taxon>Bacteria</taxon>
        <taxon>Bacillati</taxon>
        <taxon>Bacillota</taxon>
        <taxon>Clostridia</taxon>
        <taxon>Eubacteriales</taxon>
        <taxon>Clostridiaceae</taxon>
        <taxon>Clostridium</taxon>
    </lineage>
</organism>
<evidence type="ECO:0000313" key="10">
    <source>
        <dbReference type="Proteomes" id="UP000422764"/>
    </source>
</evidence>
<dbReference type="Pfam" id="PF02659">
    <property type="entry name" value="Mntp"/>
    <property type="match status" value="1"/>
</dbReference>
<keyword evidence="6 8" id="KW-0472">Membrane</keyword>
<evidence type="ECO:0000256" key="8">
    <source>
        <dbReference type="HAMAP-Rule" id="MF_01521"/>
    </source>
</evidence>
<dbReference type="InterPro" id="IPR003810">
    <property type="entry name" value="Mntp/YtaF"/>
</dbReference>
<accession>A0A6I6ELU5</accession>
<keyword evidence="7 8" id="KW-0464">Manganese</keyword>
<comment type="function">
    <text evidence="8">Probably functions as a manganese efflux pump.</text>
</comment>
<keyword evidence="10" id="KW-1185">Reference proteome</keyword>
<reference evidence="9 10" key="1">
    <citation type="submission" date="2019-12" db="EMBL/GenBank/DDBJ databases">
        <title>Genome sequenceing of Clostridium bovifaecis.</title>
        <authorList>
            <person name="Yao Y."/>
        </authorList>
    </citation>
    <scope>NUCLEOTIDE SEQUENCE [LARGE SCALE GENOMIC DNA]</scope>
    <source>
        <strain evidence="9 10">BXX</strain>
    </source>
</reference>
<dbReference type="EMBL" id="CP046522">
    <property type="protein sequence ID" value="QGU94682.1"/>
    <property type="molecule type" value="Genomic_DNA"/>
</dbReference>
<keyword evidence="3 8" id="KW-0812">Transmembrane</keyword>
<feature type="transmembrane region" description="Helical" evidence="8">
    <location>
        <begin position="136"/>
        <end position="157"/>
    </location>
</feature>
<dbReference type="PANTHER" id="PTHR35529:SF1">
    <property type="entry name" value="MANGANESE EFFLUX PUMP MNTP-RELATED"/>
    <property type="match status" value="1"/>
</dbReference>
<dbReference type="PANTHER" id="PTHR35529">
    <property type="entry name" value="MANGANESE EFFLUX PUMP MNTP-RELATED"/>
    <property type="match status" value="1"/>
</dbReference>
<comment type="subcellular location">
    <subcellularLocation>
        <location evidence="8">Cell membrane</location>
        <topology evidence="8">Multi-pass membrane protein</topology>
    </subcellularLocation>
</comment>
<dbReference type="AlphaFoldDB" id="A0A6I6ELU5"/>
<evidence type="ECO:0000256" key="2">
    <source>
        <dbReference type="ARBA" id="ARBA00022475"/>
    </source>
</evidence>
<sequence length="192" mass="20930">MSPLAIVFISFGVSMDALAVSITNGMVLRKVRIKEALRIGMFFGFFQAIMPLIGWLLGVKFQGYITKIDHWIAFILLSFIGGKMLYEAVKSKGEDCPVKGSKEEVLSNRELVLLAVATSIDALVVGISFAALKMSIIRSITVIGIITFGICFIGVLIGKRCSCIFRNRAEVFGGAVLIIIAIKVLIEHIGIF</sequence>
<evidence type="ECO:0000313" key="9">
    <source>
        <dbReference type="EMBL" id="QGU94682.1"/>
    </source>
</evidence>
<protein>
    <recommendedName>
        <fullName evidence="8">Putative manganese efflux pump MntP</fullName>
    </recommendedName>
</protein>
<keyword evidence="5 8" id="KW-0406">Ion transport</keyword>
<name>A0A6I6ELU5_9CLOT</name>
<evidence type="ECO:0000256" key="4">
    <source>
        <dbReference type="ARBA" id="ARBA00022989"/>
    </source>
</evidence>
<dbReference type="GO" id="GO:0005384">
    <property type="term" value="F:manganese ion transmembrane transporter activity"/>
    <property type="evidence" value="ECO:0007669"/>
    <property type="project" value="UniProtKB-UniRule"/>
</dbReference>
<evidence type="ECO:0000256" key="7">
    <source>
        <dbReference type="ARBA" id="ARBA00023211"/>
    </source>
</evidence>
<feature type="transmembrane region" description="Helical" evidence="8">
    <location>
        <begin position="70"/>
        <end position="89"/>
    </location>
</feature>
<feature type="transmembrane region" description="Helical" evidence="8">
    <location>
        <begin position="39"/>
        <end position="58"/>
    </location>
</feature>
<dbReference type="HAMAP" id="MF_01521">
    <property type="entry name" value="MntP_pump"/>
    <property type="match status" value="1"/>
</dbReference>
<dbReference type="GO" id="GO:0005886">
    <property type="term" value="C:plasma membrane"/>
    <property type="evidence" value="ECO:0007669"/>
    <property type="project" value="UniProtKB-SubCell"/>
</dbReference>
<feature type="transmembrane region" description="Helical" evidence="8">
    <location>
        <begin position="6"/>
        <end position="27"/>
    </location>
</feature>
<feature type="transmembrane region" description="Helical" evidence="8">
    <location>
        <begin position="110"/>
        <end position="130"/>
    </location>
</feature>
<proteinExistence type="inferred from homology"/>
<comment type="similarity">
    <text evidence="8">Belongs to the MntP (TC 9.B.29) family.</text>
</comment>
<dbReference type="Proteomes" id="UP000422764">
    <property type="component" value="Chromosome"/>
</dbReference>
<evidence type="ECO:0000256" key="3">
    <source>
        <dbReference type="ARBA" id="ARBA00022692"/>
    </source>
</evidence>
<keyword evidence="1 8" id="KW-0813">Transport</keyword>
<evidence type="ECO:0000256" key="5">
    <source>
        <dbReference type="ARBA" id="ARBA00023065"/>
    </source>
</evidence>